<keyword evidence="4" id="KW-1185">Reference proteome</keyword>
<dbReference type="AlphaFoldDB" id="A0AA38XU26"/>
<keyword evidence="2" id="KW-0812">Transmembrane</keyword>
<feature type="transmembrane region" description="Helical" evidence="2">
    <location>
        <begin position="193"/>
        <end position="217"/>
    </location>
</feature>
<comment type="caution">
    <text evidence="3">The sequence shown here is derived from an EMBL/GenBank/DDBJ whole genome shotgun (WGS) entry which is preliminary data.</text>
</comment>
<keyword evidence="2" id="KW-0472">Membrane</keyword>
<evidence type="ECO:0000256" key="1">
    <source>
        <dbReference type="SAM" id="MobiDB-lite"/>
    </source>
</evidence>
<reference evidence="3" key="1">
    <citation type="submission" date="2022-10" db="EMBL/GenBank/DDBJ databases">
        <title>Culturing micro-colonial fungi from biological soil crusts in the Mojave desert and describing Neophaeococcomyces mojavensis, and introducing the new genera and species Taxawa tesnikishii.</title>
        <authorList>
            <person name="Kurbessoian T."/>
            <person name="Stajich J.E."/>
        </authorList>
    </citation>
    <scope>NUCLEOTIDE SEQUENCE</scope>
    <source>
        <strain evidence="3">TK_35</strain>
    </source>
</reference>
<dbReference type="Proteomes" id="UP001172681">
    <property type="component" value="Unassembled WGS sequence"/>
</dbReference>
<feature type="region of interest" description="Disordered" evidence="1">
    <location>
        <begin position="587"/>
        <end position="611"/>
    </location>
</feature>
<feature type="transmembrane region" description="Helical" evidence="2">
    <location>
        <begin position="83"/>
        <end position="106"/>
    </location>
</feature>
<feature type="transmembrane region" description="Helical" evidence="2">
    <location>
        <begin position="639"/>
        <end position="660"/>
    </location>
</feature>
<feature type="compositionally biased region" description="Polar residues" evidence="1">
    <location>
        <begin position="587"/>
        <end position="605"/>
    </location>
</feature>
<evidence type="ECO:0000256" key="2">
    <source>
        <dbReference type="SAM" id="Phobius"/>
    </source>
</evidence>
<organism evidence="3 4">
    <name type="scientific">Knufia peltigerae</name>
    <dbReference type="NCBI Taxonomy" id="1002370"/>
    <lineage>
        <taxon>Eukaryota</taxon>
        <taxon>Fungi</taxon>
        <taxon>Dikarya</taxon>
        <taxon>Ascomycota</taxon>
        <taxon>Pezizomycotina</taxon>
        <taxon>Eurotiomycetes</taxon>
        <taxon>Chaetothyriomycetidae</taxon>
        <taxon>Chaetothyriales</taxon>
        <taxon>Trichomeriaceae</taxon>
        <taxon>Knufia</taxon>
    </lineage>
</organism>
<sequence length="750" mass="81870">MNLLSPHGRIVRLIRKHAEGYQNANVSDGRPRARRCATLPSVDLAKFLTTLHVLWQKIVAILRGNPLPYDEAFKATRRPSIKVLVMHLIPIAAVFVITSLNLYGYWIGKELSGVNNQNAPKELALQLTAKAHELLILASVSEIVLTHLLKSLACGYGLPFGSLTAGSKFKDLSYIWSRDFRAMWAVGYPRKSLLLPLILLCLALSIVAGPSSATALIPRLAEWPSGKAVMTLNTTEDALWPSRLEGGISSSSSSSTSCDKSTLGCFNPLTWDSIGSALFSYWGHDTTGGSPALPQHINVPGVSSLRSMDTKLRISAGSLDPPYTLATVQHAVTGDMVNTFRFLTFPSRSKKCGKRWAGAMCSYQDVKWYAKTMQPLVLSTCMETGLNTTRIAFPSLQPKTFVLTTRYIDIQNVTFGDDERHPQFRWVSSTNQEMSDTSASIDVVVKLPATTFGVRGGFACTIQAQWSKSTTFTSFTGTDNLVSSTVSGMKSSMLDAKQYKSQPVLSIASEWAQRVVDSRLNSQSNDTRTAFESFMQLGEVDANPEGKIEMALSVLFAETMAHTSSGTAPLSISSKDLYLKESGVLSAGQQQNQGLPISTSPTTPDGKQEEPTKFTLSTSMVGYGYGLFTVSGLSWSTMISIVVLYVYALVVLVHLVCLYASRELYIESWREDSEMLLACLWSRDGPAVSMGGSGGQGNLNGSPNGKRQAKNGNEDEESTILKEIVMLTCRRKRAEVSFRTKGIQLIDDPV</sequence>
<feature type="region of interest" description="Disordered" evidence="1">
    <location>
        <begin position="691"/>
        <end position="716"/>
    </location>
</feature>
<protein>
    <submittedName>
        <fullName evidence="3">Uncharacterized protein</fullName>
    </submittedName>
</protein>
<name>A0AA38XU26_9EURO</name>
<evidence type="ECO:0000313" key="4">
    <source>
        <dbReference type="Proteomes" id="UP001172681"/>
    </source>
</evidence>
<dbReference type="EMBL" id="JAPDRN010000106">
    <property type="protein sequence ID" value="KAJ9622559.1"/>
    <property type="molecule type" value="Genomic_DNA"/>
</dbReference>
<keyword evidence="2" id="KW-1133">Transmembrane helix</keyword>
<proteinExistence type="predicted"/>
<evidence type="ECO:0000313" key="3">
    <source>
        <dbReference type="EMBL" id="KAJ9622559.1"/>
    </source>
</evidence>
<accession>A0AA38XU26</accession>
<gene>
    <name evidence="3" type="ORF">H2204_011478</name>
</gene>